<proteinExistence type="predicted"/>
<sequence length="244" mass="26405">MVITADTPPSGEQFNMWIGDVGYHAGVTTLSENIYKVAQIDDLTPGGTIEVGDKFKVTLTDSEGQNGEIETAVATGTTVAQVCQDIVTAVNNSTQTKFQAVTAYLSGSPATNVQIKADTAGVPFYCTIATTENDDSPADGQTFTLYHSTLNNTPPDDNTLVSSVSYVMPNWDATVTATYRDEECSEYCLDWWPKTDQFNQATFGAEKEGLVYDYAGSTLSFQSDYEYESKNGAFLSCETNLPAK</sequence>
<feature type="non-terminal residue" evidence="1">
    <location>
        <position position="244"/>
    </location>
</feature>
<protein>
    <recommendedName>
        <fullName evidence="2">Bacterial repeat domain-containing protein</fullName>
    </recommendedName>
</protein>
<accession>X0X1B5</accession>
<comment type="caution">
    <text evidence="1">The sequence shown here is derived from an EMBL/GenBank/DDBJ whole genome shotgun (WGS) entry which is preliminary data.</text>
</comment>
<evidence type="ECO:0000313" key="1">
    <source>
        <dbReference type="EMBL" id="GAG30438.1"/>
    </source>
</evidence>
<reference evidence="1" key="1">
    <citation type="journal article" date="2014" name="Front. Microbiol.">
        <title>High frequency of phylogenetically diverse reductive dehalogenase-homologous genes in deep subseafloor sedimentary metagenomes.</title>
        <authorList>
            <person name="Kawai M."/>
            <person name="Futagami T."/>
            <person name="Toyoda A."/>
            <person name="Takaki Y."/>
            <person name="Nishi S."/>
            <person name="Hori S."/>
            <person name="Arai W."/>
            <person name="Tsubouchi T."/>
            <person name="Morono Y."/>
            <person name="Uchiyama I."/>
            <person name="Ito T."/>
            <person name="Fujiyama A."/>
            <person name="Inagaki F."/>
            <person name="Takami H."/>
        </authorList>
    </citation>
    <scope>NUCLEOTIDE SEQUENCE</scope>
    <source>
        <strain evidence="1">Expedition CK06-06</strain>
    </source>
</reference>
<evidence type="ECO:0008006" key="2">
    <source>
        <dbReference type="Google" id="ProtNLM"/>
    </source>
</evidence>
<dbReference type="EMBL" id="BARS01047873">
    <property type="protein sequence ID" value="GAG30438.1"/>
    <property type="molecule type" value="Genomic_DNA"/>
</dbReference>
<name>X0X1B5_9ZZZZ</name>
<organism evidence="1">
    <name type="scientific">marine sediment metagenome</name>
    <dbReference type="NCBI Taxonomy" id="412755"/>
    <lineage>
        <taxon>unclassified sequences</taxon>
        <taxon>metagenomes</taxon>
        <taxon>ecological metagenomes</taxon>
    </lineage>
</organism>
<gene>
    <name evidence="1" type="ORF">S01H1_71848</name>
</gene>
<dbReference type="AlphaFoldDB" id="X0X1B5"/>